<keyword evidence="3" id="KW-1185">Reference proteome</keyword>
<feature type="compositionally biased region" description="Basic and acidic residues" evidence="1">
    <location>
        <begin position="574"/>
        <end position="583"/>
    </location>
</feature>
<feature type="region of interest" description="Disordered" evidence="1">
    <location>
        <begin position="876"/>
        <end position="918"/>
    </location>
</feature>
<proteinExistence type="predicted"/>
<dbReference type="EMBL" id="CADEAL010002435">
    <property type="protein sequence ID" value="CAB1440319.1"/>
    <property type="molecule type" value="Genomic_DNA"/>
</dbReference>
<feature type="compositionally biased region" description="Polar residues" evidence="1">
    <location>
        <begin position="20"/>
        <end position="32"/>
    </location>
</feature>
<feature type="compositionally biased region" description="Basic residues" evidence="1">
    <location>
        <begin position="630"/>
        <end position="639"/>
    </location>
</feature>
<feature type="compositionally biased region" description="Polar residues" evidence="1">
    <location>
        <begin position="250"/>
        <end position="267"/>
    </location>
</feature>
<feature type="compositionally biased region" description="Basic and acidic residues" evidence="1">
    <location>
        <begin position="771"/>
        <end position="783"/>
    </location>
</feature>
<feature type="compositionally biased region" description="Polar residues" evidence="1">
    <location>
        <begin position="750"/>
        <end position="768"/>
    </location>
</feature>
<protein>
    <recommendedName>
        <fullName evidence="4">Mif2/CENP-C cupin domain-containing protein</fullName>
    </recommendedName>
</protein>
<feature type="compositionally biased region" description="Basic and acidic residues" evidence="1">
    <location>
        <begin position="334"/>
        <end position="368"/>
    </location>
</feature>
<feature type="compositionally biased region" description="Basic and acidic residues" evidence="1">
    <location>
        <begin position="877"/>
        <end position="891"/>
    </location>
</feature>
<feature type="compositionally biased region" description="Basic and acidic residues" evidence="1">
    <location>
        <begin position="643"/>
        <end position="655"/>
    </location>
</feature>
<feature type="compositionally biased region" description="Acidic residues" evidence="1">
    <location>
        <begin position="303"/>
        <end position="315"/>
    </location>
</feature>
<dbReference type="Proteomes" id="UP001153269">
    <property type="component" value="Unassembled WGS sequence"/>
</dbReference>
<feature type="compositionally biased region" description="Acidic residues" evidence="1">
    <location>
        <begin position="673"/>
        <end position="683"/>
    </location>
</feature>
<evidence type="ECO:0000256" key="1">
    <source>
        <dbReference type="SAM" id="MobiDB-lite"/>
    </source>
</evidence>
<reference evidence="2" key="1">
    <citation type="submission" date="2020-03" db="EMBL/GenBank/DDBJ databases">
        <authorList>
            <person name="Weist P."/>
        </authorList>
    </citation>
    <scope>NUCLEOTIDE SEQUENCE</scope>
</reference>
<feature type="compositionally biased region" description="Polar residues" evidence="1">
    <location>
        <begin position="618"/>
        <end position="629"/>
    </location>
</feature>
<feature type="region of interest" description="Disordered" evidence="1">
    <location>
        <begin position="1"/>
        <end position="98"/>
    </location>
</feature>
<feature type="compositionally biased region" description="Basic and acidic residues" evidence="1">
    <location>
        <begin position="488"/>
        <end position="516"/>
    </location>
</feature>
<organism evidence="2 3">
    <name type="scientific">Pleuronectes platessa</name>
    <name type="common">European plaice</name>
    <dbReference type="NCBI Taxonomy" id="8262"/>
    <lineage>
        <taxon>Eukaryota</taxon>
        <taxon>Metazoa</taxon>
        <taxon>Chordata</taxon>
        <taxon>Craniata</taxon>
        <taxon>Vertebrata</taxon>
        <taxon>Euteleostomi</taxon>
        <taxon>Actinopterygii</taxon>
        <taxon>Neopterygii</taxon>
        <taxon>Teleostei</taxon>
        <taxon>Neoteleostei</taxon>
        <taxon>Acanthomorphata</taxon>
        <taxon>Carangaria</taxon>
        <taxon>Pleuronectiformes</taxon>
        <taxon>Pleuronectoidei</taxon>
        <taxon>Pleuronectidae</taxon>
        <taxon>Pleuronectes</taxon>
    </lineage>
</organism>
<feature type="compositionally biased region" description="Basic and acidic residues" evidence="1">
    <location>
        <begin position="729"/>
        <end position="741"/>
    </location>
</feature>
<feature type="compositionally biased region" description="Polar residues" evidence="1">
    <location>
        <begin position="524"/>
        <end position="550"/>
    </location>
</feature>
<sequence>METKYPTLRRPKRKLCYLTNKDSGSKKWTGTMTLGDVDKMFDDLDSPSRDDSLLSTTPHSDRAVSPAPQEGHQSKKLSPCKKGPEGAAHPRSPSPQLDIVSDLFKLHEPVKTSSPIEEIVSAVNVEEEKNDGKQVVSPILFDCGEEEKEEAQVQPPTIQEPQVNGHVTEIIGESGLDTPPRKLAFKRPTVSTHKNKVDGLCKDSQPVTEKTHEKPQTAVSKCKRKTQRQESTDKPVGAVTREPELAAPDKQSTSVHSQSLGETSTRVGNDMSAFLQKLRDAGQSKPACGRKSLTPVKVPPPPEPEDDFLILEDDAPLWFTIPSKTATSKRQKQSRTDSSDKDSSTDKASKDSQQETGQKEVESEKGELGIHPSDLSTKRRKRPEKMNKVTGPENAKHELTTPEDLPAGDSKEQEKPNKKKRQQLKKIPSKESKKAEEEPKDMASRKTDKEKLSQKTEKNQSAKASTDVKEVAKANTAKSLKRTRKVTKCTEDIKDTASDEAGKEQSEDQSKAKPGDVEDLGSLSDKQMMSSEAQTDNKVPAVTASSSSEESPILGKRKRKPIGQWWMSSTESTEETKVPDNHLTHKRSKQHSNEPSAAEASSVKTKKVKVLKKINQKRPVTSTSQSTTKGKVKKTRQNKNRPAGRDAPNKMRATDEVLPTDTEQIEAQQHQPEEDEEVLDQDQDCGQSSPMCFQERDINHSSGQQVFQKVYHNVSEKMSDTSASVSRRGPQEHLRAEDPDKRSRKPPGNWWTTNGMSEEVESVSTLPQQLKPKESKSLKERKQLSKQKPSRSSGLKTPKKGKSVVASKTPGGADVPLLNPKPMFAPKTIRRTLYTFKDIFTSASETPTVVSSRHTGHSNRCEPAEVSVIQHVTFTPTDKDTHSVDAGEFRSTENSPPTHDTPQDSSCQPENTLKDLRSGPSSMIEVQECENLSLQPSSVRGELSVSDLCAPPLKPLVLQPEDKADLREMFKTLWPSTDADDGEISPDQFDWYFYQGKVCGFQVDLNCSSICNGKILLGSYMKKPLWVDHSATTVFNILTSSVAVIIDGRKSLFHPGQAFMVQSGHAYSINNITAQPAVLYFTRILADSSE</sequence>
<evidence type="ECO:0000313" key="3">
    <source>
        <dbReference type="Proteomes" id="UP001153269"/>
    </source>
</evidence>
<feature type="compositionally biased region" description="Basic and acidic residues" evidence="1">
    <location>
        <begin position="36"/>
        <end position="52"/>
    </location>
</feature>
<feature type="compositionally biased region" description="Basic and acidic residues" evidence="1">
    <location>
        <begin position="428"/>
        <end position="472"/>
    </location>
</feature>
<dbReference type="InterPro" id="IPR014710">
    <property type="entry name" value="RmlC-like_jellyroll"/>
</dbReference>
<dbReference type="AlphaFoldDB" id="A0A9N7YQ71"/>
<evidence type="ECO:0000313" key="2">
    <source>
        <dbReference type="EMBL" id="CAB1440319.1"/>
    </source>
</evidence>
<accession>A0A9N7YQ71</accession>
<feature type="compositionally biased region" description="Basic residues" evidence="1">
    <location>
        <begin position="604"/>
        <end position="616"/>
    </location>
</feature>
<dbReference type="Gene3D" id="2.60.120.10">
    <property type="entry name" value="Jelly Rolls"/>
    <property type="match status" value="1"/>
</dbReference>
<evidence type="ECO:0008006" key="4">
    <source>
        <dbReference type="Google" id="ProtNLM"/>
    </source>
</evidence>
<comment type="caution">
    <text evidence="2">The sequence shown here is derived from an EMBL/GenBank/DDBJ whole genome shotgun (WGS) entry which is preliminary data.</text>
</comment>
<feature type="compositionally biased region" description="Polar residues" evidence="1">
    <location>
        <begin position="661"/>
        <end position="670"/>
    </location>
</feature>
<feature type="compositionally biased region" description="Polar residues" evidence="1">
    <location>
        <begin position="892"/>
        <end position="911"/>
    </location>
</feature>
<name>A0A9N7YQ71_PLEPL</name>
<gene>
    <name evidence="2" type="ORF">PLEPLA_LOCUS28085</name>
</gene>
<feature type="region of interest" description="Disordered" evidence="1">
    <location>
        <begin position="172"/>
        <end position="821"/>
    </location>
</feature>